<name>A0ABZ1FHI5_9ACTN</name>
<evidence type="ECO:0000313" key="2">
    <source>
        <dbReference type="Proteomes" id="UP001344251"/>
    </source>
</evidence>
<organism evidence="1 2">
    <name type="scientific">Streptomyces decoyicus</name>
    <dbReference type="NCBI Taxonomy" id="249567"/>
    <lineage>
        <taxon>Bacteria</taxon>
        <taxon>Bacillati</taxon>
        <taxon>Actinomycetota</taxon>
        <taxon>Actinomycetes</taxon>
        <taxon>Kitasatosporales</taxon>
        <taxon>Streptomycetaceae</taxon>
        <taxon>Streptomyces</taxon>
    </lineage>
</organism>
<accession>A0ABZ1FHI5</accession>
<dbReference type="EMBL" id="CP109106">
    <property type="protein sequence ID" value="WSB69611.1"/>
    <property type="molecule type" value="Genomic_DNA"/>
</dbReference>
<dbReference type="Proteomes" id="UP001344251">
    <property type="component" value="Chromosome"/>
</dbReference>
<reference evidence="1 2" key="1">
    <citation type="submission" date="2022-10" db="EMBL/GenBank/DDBJ databases">
        <title>The complete genomes of actinobacterial strains from the NBC collection.</title>
        <authorList>
            <person name="Joergensen T.S."/>
            <person name="Alvarez Arevalo M."/>
            <person name="Sterndorff E.B."/>
            <person name="Faurdal D."/>
            <person name="Vuksanovic O."/>
            <person name="Mourched A.-S."/>
            <person name="Charusanti P."/>
            <person name="Shaw S."/>
            <person name="Blin K."/>
            <person name="Weber T."/>
        </authorList>
    </citation>
    <scope>NUCLEOTIDE SEQUENCE [LARGE SCALE GENOMIC DNA]</scope>
    <source>
        <strain evidence="1 2">NBC 01774</strain>
    </source>
</reference>
<sequence length="271" mass="28577">MQETWGAVVGPRRRLREALLRLGGDLHAPEGHIGDEVRAALCELAAKTLGGPSCAGLVTVGGADDRAGRSLGLRLADYDVGLPEVLLRADESDLPPQVRESCPALVQEEWEAVLLLSKLVLLGLQSEAGRRADAARPHLWDAAGPARSVAAGRLCRALTAVAEHPGLHQDELTAQLRAALLDFGSRTPDNLDAVRHLAVLRGGQPGRRARLVLGRSGHACAQVLFGAEGSPVPSGVRTTFPDLRQAEWTAVLQVTGLTLRAFEAEPAAAAP</sequence>
<dbReference type="RefSeq" id="WP_326619137.1">
    <property type="nucleotide sequence ID" value="NZ_CP109106.1"/>
</dbReference>
<protein>
    <recommendedName>
        <fullName evidence="3">Serine/threonine protein kinase</fullName>
    </recommendedName>
</protein>
<evidence type="ECO:0000313" key="1">
    <source>
        <dbReference type="EMBL" id="WSB69611.1"/>
    </source>
</evidence>
<gene>
    <name evidence="1" type="ORF">OG863_17565</name>
</gene>
<evidence type="ECO:0008006" key="3">
    <source>
        <dbReference type="Google" id="ProtNLM"/>
    </source>
</evidence>
<proteinExistence type="predicted"/>
<keyword evidence="2" id="KW-1185">Reference proteome</keyword>